<protein>
    <submittedName>
        <fullName evidence="1">Uncharacterized protein</fullName>
    </submittedName>
</protein>
<dbReference type="EMBL" id="CM034407">
    <property type="protein sequence ID" value="KAJ0172758.1"/>
    <property type="molecule type" value="Genomic_DNA"/>
</dbReference>
<evidence type="ECO:0000313" key="1">
    <source>
        <dbReference type="EMBL" id="KAJ0172758.1"/>
    </source>
</evidence>
<organism evidence="1 2">
    <name type="scientific">Dendrolimus kikuchii</name>
    <dbReference type="NCBI Taxonomy" id="765133"/>
    <lineage>
        <taxon>Eukaryota</taxon>
        <taxon>Metazoa</taxon>
        <taxon>Ecdysozoa</taxon>
        <taxon>Arthropoda</taxon>
        <taxon>Hexapoda</taxon>
        <taxon>Insecta</taxon>
        <taxon>Pterygota</taxon>
        <taxon>Neoptera</taxon>
        <taxon>Endopterygota</taxon>
        <taxon>Lepidoptera</taxon>
        <taxon>Glossata</taxon>
        <taxon>Ditrysia</taxon>
        <taxon>Bombycoidea</taxon>
        <taxon>Lasiocampidae</taxon>
        <taxon>Dendrolimus</taxon>
    </lineage>
</organism>
<accession>A0ACC1CMD0</accession>
<evidence type="ECO:0000313" key="2">
    <source>
        <dbReference type="Proteomes" id="UP000824533"/>
    </source>
</evidence>
<keyword evidence="2" id="KW-1185">Reference proteome</keyword>
<reference evidence="1 2" key="1">
    <citation type="journal article" date="2021" name="Front. Genet.">
        <title>Chromosome-Level Genome Assembly Reveals Significant Gene Expansion in the Toll and IMD Signaling Pathways of Dendrolimus kikuchii.</title>
        <authorList>
            <person name="Zhou J."/>
            <person name="Wu P."/>
            <person name="Xiong Z."/>
            <person name="Liu N."/>
            <person name="Zhao N."/>
            <person name="Ji M."/>
            <person name="Qiu Y."/>
            <person name="Yang B."/>
        </authorList>
    </citation>
    <scope>NUCLEOTIDE SEQUENCE [LARGE SCALE GENOMIC DNA]</scope>
    <source>
        <strain evidence="1">Ann1</strain>
    </source>
</reference>
<proteinExistence type="predicted"/>
<name>A0ACC1CMD0_9NEOP</name>
<comment type="caution">
    <text evidence="1">The sequence shown here is derived from an EMBL/GenBank/DDBJ whole genome shotgun (WGS) entry which is preliminary data.</text>
</comment>
<gene>
    <name evidence="1" type="ORF">K1T71_011897</name>
</gene>
<sequence>MANFQYEGATDGFSDNQFKFIDGVLEKRGYTNKKVLIEAVGAAGDNYMANVKRIIVEDAQNKPFKMIAKVAPKFEKLRAVFNTHSVFYNEHVIYTELIPQFKMMQEAANLSNEDMIRFAECYGSYIEEPDELLLLEDLKELNCVMLDRLKPLPEHCMHSVLRNLAIFHSLSFVLKHKNPEFFDTYRQKLFDLWANMGTNEEVKHNLVRIEEYILNLLSDSEDRSKVIKGIITKIGDNLRELVEEETGSEHTVIRHGDAWTNNFMFRFDGDTLLETIMIDYQMSSETKPTCDLLFFIFNCTDHQTRLKHFHKWIELYHTALDRALSKFGLDAKNVYPKEKLDADLKRYGKPMCALCTFFSYLLTMNSEEAAKLKENLDNMNDVETEMVIEKSGVEFKSKVEGLIDTCLEFGLI</sequence>
<dbReference type="Proteomes" id="UP000824533">
    <property type="component" value="Linkage Group LG21"/>
</dbReference>